<dbReference type="Proteomes" id="UP000229362">
    <property type="component" value="Unassembled WGS sequence"/>
</dbReference>
<protein>
    <submittedName>
        <fullName evidence="1">Uncharacterized protein</fullName>
    </submittedName>
</protein>
<sequence>MPDFYEKIASTRVAYITRDIERALGLGSDVPGMFIISNNTPFAKQEKTKANRTTIILIEETELQDTWQLLEHPATKD</sequence>
<dbReference type="AlphaFoldDB" id="A0A2M6W0K8"/>
<proteinExistence type="predicted"/>
<organism evidence="1 2">
    <name type="scientific">Candidatus Magasanikbacteria bacterium CG10_big_fil_rev_8_21_14_0_10_43_6</name>
    <dbReference type="NCBI Taxonomy" id="1974650"/>
    <lineage>
        <taxon>Bacteria</taxon>
        <taxon>Candidatus Magasanikiibacteriota</taxon>
    </lineage>
</organism>
<dbReference type="EMBL" id="PFBZ01000170">
    <property type="protein sequence ID" value="PIT86298.1"/>
    <property type="molecule type" value="Genomic_DNA"/>
</dbReference>
<evidence type="ECO:0000313" key="1">
    <source>
        <dbReference type="EMBL" id="PIT86298.1"/>
    </source>
</evidence>
<evidence type="ECO:0000313" key="2">
    <source>
        <dbReference type="Proteomes" id="UP000229362"/>
    </source>
</evidence>
<accession>A0A2M6W0K8</accession>
<comment type="caution">
    <text evidence="1">The sequence shown here is derived from an EMBL/GenBank/DDBJ whole genome shotgun (WGS) entry which is preliminary data.</text>
</comment>
<feature type="non-terminal residue" evidence="1">
    <location>
        <position position="77"/>
    </location>
</feature>
<reference evidence="2" key="1">
    <citation type="submission" date="2017-09" db="EMBL/GenBank/DDBJ databases">
        <title>Depth-based differentiation of microbial function through sediment-hosted aquifers and enrichment of novel symbionts in the deep terrestrial subsurface.</title>
        <authorList>
            <person name="Probst A.J."/>
            <person name="Ladd B."/>
            <person name="Jarett J.K."/>
            <person name="Geller-Mcgrath D.E."/>
            <person name="Sieber C.M.K."/>
            <person name="Emerson J.B."/>
            <person name="Anantharaman K."/>
            <person name="Thomas B.C."/>
            <person name="Malmstrom R."/>
            <person name="Stieglmeier M."/>
            <person name="Klingl A."/>
            <person name="Woyke T."/>
            <person name="Ryan C.M."/>
            <person name="Banfield J.F."/>
        </authorList>
    </citation>
    <scope>NUCLEOTIDE SEQUENCE [LARGE SCALE GENOMIC DNA]</scope>
</reference>
<gene>
    <name evidence="1" type="ORF">COU33_03955</name>
</gene>
<name>A0A2M6W0K8_9BACT</name>